<proteinExistence type="predicted"/>
<dbReference type="InterPro" id="IPR014710">
    <property type="entry name" value="RmlC-like_jellyroll"/>
</dbReference>
<evidence type="ECO:0000313" key="2">
    <source>
        <dbReference type="EMBL" id="OGD74815.1"/>
    </source>
</evidence>
<dbReference type="AlphaFoldDB" id="A0A1F5F574"/>
<dbReference type="PANTHER" id="PTHR37694">
    <property type="entry name" value="SLR8022 PROTEIN"/>
    <property type="match status" value="1"/>
</dbReference>
<dbReference type="InterPro" id="IPR013096">
    <property type="entry name" value="Cupin_2"/>
</dbReference>
<feature type="domain" description="Cupin type-2" evidence="1">
    <location>
        <begin position="24"/>
        <end position="87"/>
    </location>
</feature>
<dbReference type="Pfam" id="PF07883">
    <property type="entry name" value="Cupin_2"/>
    <property type="match status" value="1"/>
</dbReference>
<dbReference type="SUPFAM" id="SSF51182">
    <property type="entry name" value="RmlC-like cupins"/>
    <property type="match status" value="1"/>
</dbReference>
<dbReference type="Proteomes" id="UP000177187">
    <property type="component" value="Unassembled WGS sequence"/>
</dbReference>
<gene>
    <name evidence="2" type="ORF">A2Y64_00410</name>
</gene>
<dbReference type="PANTHER" id="PTHR37694:SF1">
    <property type="entry name" value="SLR8022 PROTEIN"/>
    <property type="match status" value="1"/>
</dbReference>
<sequence length="93" mass="9899">LLDYQPRAVVSRAIVDKPVGTLTLFAFDAGEGLSEHTAPYDAVVLVVDGSLEITISGKPSTVRTGELLLMPAGEPHALRAVERAKMLLAMIRA</sequence>
<protein>
    <submittedName>
        <fullName evidence="2">Cupin</fullName>
    </submittedName>
</protein>
<comment type="caution">
    <text evidence="2">The sequence shown here is derived from an EMBL/GenBank/DDBJ whole genome shotgun (WGS) entry which is preliminary data.</text>
</comment>
<name>A0A1F5F574_9BACT</name>
<dbReference type="EMBL" id="MFAF01000092">
    <property type="protein sequence ID" value="OGD74815.1"/>
    <property type="molecule type" value="Genomic_DNA"/>
</dbReference>
<evidence type="ECO:0000313" key="3">
    <source>
        <dbReference type="Proteomes" id="UP000177187"/>
    </source>
</evidence>
<dbReference type="Gene3D" id="2.60.120.10">
    <property type="entry name" value="Jelly Rolls"/>
    <property type="match status" value="1"/>
</dbReference>
<accession>A0A1F5F574</accession>
<evidence type="ECO:0000259" key="1">
    <source>
        <dbReference type="Pfam" id="PF07883"/>
    </source>
</evidence>
<feature type="non-terminal residue" evidence="2">
    <location>
        <position position="1"/>
    </location>
</feature>
<reference evidence="2 3" key="1">
    <citation type="journal article" date="2016" name="Nat. Commun.">
        <title>Thousands of microbial genomes shed light on interconnected biogeochemical processes in an aquifer system.</title>
        <authorList>
            <person name="Anantharaman K."/>
            <person name="Brown C.T."/>
            <person name="Hug L.A."/>
            <person name="Sharon I."/>
            <person name="Castelle C.J."/>
            <person name="Probst A.J."/>
            <person name="Thomas B.C."/>
            <person name="Singh A."/>
            <person name="Wilkins M.J."/>
            <person name="Karaoz U."/>
            <person name="Brodie E.L."/>
            <person name="Williams K.H."/>
            <person name="Hubbard S.S."/>
            <person name="Banfield J.F."/>
        </authorList>
    </citation>
    <scope>NUCLEOTIDE SEQUENCE [LARGE SCALE GENOMIC DNA]</scope>
</reference>
<dbReference type="CDD" id="cd02230">
    <property type="entry name" value="cupin_HP0902-like"/>
    <property type="match status" value="1"/>
</dbReference>
<organism evidence="2 3">
    <name type="scientific">Candidatus Coatesbacteria bacterium RBG_13_66_14</name>
    <dbReference type="NCBI Taxonomy" id="1817816"/>
    <lineage>
        <taxon>Bacteria</taxon>
        <taxon>Candidatus Coatesiibacteriota</taxon>
    </lineage>
</organism>
<dbReference type="InterPro" id="IPR011051">
    <property type="entry name" value="RmlC_Cupin_sf"/>
</dbReference>